<gene>
    <name evidence="2" type="ORF">PGQ11_006013</name>
</gene>
<comment type="caution">
    <text evidence="2">The sequence shown here is derived from an EMBL/GenBank/DDBJ whole genome shotgun (WGS) entry which is preliminary data.</text>
</comment>
<organism evidence="2 3">
    <name type="scientific">Apiospora arundinis</name>
    <dbReference type="NCBI Taxonomy" id="335852"/>
    <lineage>
        <taxon>Eukaryota</taxon>
        <taxon>Fungi</taxon>
        <taxon>Dikarya</taxon>
        <taxon>Ascomycota</taxon>
        <taxon>Pezizomycotina</taxon>
        <taxon>Sordariomycetes</taxon>
        <taxon>Xylariomycetidae</taxon>
        <taxon>Amphisphaeriales</taxon>
        <taxon>Apiosporaceae</taxon>
        <taxon>Apiospora</taxon>
    </lineage>
</organism>
<sequence length="317" mass="35760">MAVPIWNVHLDKQPPQGSSGESAPGLSSQYQQYFNEELEYIKETMIVILAEEYRFIRGQYGDPEQAIAWMKNNVLKDIDQEAFKKWANEAARTEQLMASQGGLNPNPSSIGDVSTHTSDPHTGKRNSRGATRAEKRPDLSSDYHNRYFGFKEVGKLAKLCDHCYRSGKDCIPIVDGQGGCYNCPEKQCHYIHYKAAKGLEEERRKKLTEAERKQEDQCWQSMREMNTGGQQEAGADEMDTGVGFGTESWNDPAYSGEAESSGFAIDAWGNPIAADQLTYSDPSFQQTWQQSNQPADEWGEEPGSEFYHGEDVYNYDK</sequence>
<evidence type="ECO:0000256" key="1">
    <source>
        <dbReference type="SAM" id="MobiDB-lite"/>
    </source>
</evidence>
<protein>
    <submittedName>
        <fullName evidence="2">Uncharacterized protein</fullName>
    </submittedName>
</protein>
<feature type="compositionally biased region" description="Polar residues" evidence="1">
    <location>
        <begin position="99"/>
        <end position="117"/>
    </location>
</feature>
<name>A0ABR2IS18_9PEZI</name>
<dbReference type="Proteomes" id="UP001390339">
    <property type="component" value="Unassembled WGS sequence"/>
</dbReference>
<keyword evidence="3" id="KW-1185">Reference proteome</keyword>
<evidence type="ECO:0000313" key="3">
    <source>
        <dbReference type="Proteomes" id="UP001390339"/>
    </source>
</evidence>
<feature type="region of interest" description="Disordered" evidence="1">
    <location>
        <begin position="289"/>
        <end position="317"/>
    </location>
</feature>
<proteinExistence type="predicted"/>
<feature type="region of interest" description="Disordered" evidence="1">
    <location>
        <begin position="99"/>
        <end position="138"/>
    </location>
</feature>
<dbReference type="EMBL" id="JAPCWZ010000004">
    <property type="protein sequence ID" value="KAK8867435.1"/>
    <property type="molecule type" value="Genomic_DNA"/>
</dbReference>
<feature type="compositionally biased region" description="Basic and acidic residues" evidence="1">
    <location>
        <begin position="307"/>
        <end position="317"/>
    </location>
</feature>
<reference evidence="2 3" key="1">
    <citation type="journal article" date="2024" name="IMA Fungus">
        <title>Apiospora arundinis, a panoply of carbohydrate-active enzymes and secondary metabolites.</title>
        <authorList>
            <person name="Sorensen T."/>
            <person name="Petersen C."/>
            <person name="Muurmann A.T."/>
            <person name="Christiansen J.V."/>
            <person name="Brundto M.L."/>
            <person name="Overgaard C.K."/>
            <person name="Boysen A.T."/>
            <person name="Wollenberg R.D."/>
            <person name="Larsen T.O."/>
            <person name="Sorensen J.L."/>
            <person name="Nielsen K.L."/>
            <person name="Sondergaard T.E."/>
        </authorList>
    </citation>
    <scope>NUCLEOTIDE SEQUENCE [LARGE SCALE GENOMIC DNA]</scope>
    <source>
        <strain evidence="2 3">AAU 773</strain>
    </source>
</reference>
<accession>A0ABR2IS18</accession>
<evidence type="ECO:0000313" key="2">
    <source>
        <dbReference type="EMBL" id="KAK8867435.1"/>
    </source>
</evidence>